<dbReference type="GO" id="GO:0000978">
    <property type="term" value="F:RNA polymerase II cis-regulatory region sequence-specific DNA binding"/>
    <property type="evidence" value="ECO:0007669"/>
    <property type="project" value="TreeGrafter"/>
</dbReference>
<dbReference type="Proteomes" id="UP000054560">
    <property type="component" value="Unassembled WGS sequence"/>
</dbReference>
<dbReference type="PANTHER" id="PTHR12619:SF5">
    <property type="entry name" value="TRANSCRIPTION FACTOR RFX4"/>
    <property type="match status" value="1"/>
</dbReference>
<dbReference type="EMBL" id="KQ242034">
    <property type="protein sequence ID" value="KNC81422.1"/>
    <property type="molecule type" value="Genomic_DNA"/>
</dbReference>
<gene>
    <name evidence="2" type="ORF">SARC_06238</name>
</gene>
<dbReference type="InterPro" id="IPR057321">
    <property type="entry name" value="RFX1-4/6/8-like_BCD"/>
</dbReference>
<dbReference type="GO" id="GO:0000981">
    <property type="term" value="F:DNA-binding transcription factor activity, RNA polymerase II-specific"/>
    <property type="evidence" value="ECO:0007669"/>
    <property type="project" value="TreeGrafter"/>
</dbReference>
<evidence type="ECO:0000259" key="1">
    <source>
        <dbReference type="Pfam" id="PF25340"/>
    </source>
</evidence>
<organism evidence="2 3">
    <name type="scientific">Sphaeroforma arctica JP610</name>
    <dbReference type="NCBI Taxonomy" id="667725"/>
    <lineage>
        <taxon>Eukaryota</taxon>
        <taxon>Ichthyosporea</taxon>
        <taxon>Ichthyophonida</taxon>
        <taxon>Sphaeroforma</taxon>
    </lineage>
</organism>
<protein>
    <recommendedName>
        <fullName evidence="1">RFX1-4/6/8-like BCD domain-containing protein</fullName>
    </recommendedName>
</protein>
<dbReference type="RefSeq" id="XP_014155324.1">
    <property type="nucleotide sequence ID" value="XM_014299849.1"/>
</dbReference>
<dbReference type="Pfam" id="PF25340">
    <property type="entry name" value="BCD_RFX"/>
    <property type="match status" value="1"/>
</dbReference>
<keyword evidence="3" id="KW-1185">Reference proteome</keyword>
<dbReference type="STRING" id="667725.A0A0L0FX61"/>
<accession>A0A0L0FX61</accession>
<dbReference type="eggNOG" id="KOG3712">
    <property type="taxonomic scope" value="Eukaryota"/>
</dbReference>
<name>A0A0L0FX61_9EUKA</name>
<feature type="domain" description="RFX1-4/6/8-like BCD" evidence="1">
    <location>
        <begin position="28"/>
        <end position="185"/>
    </location>
</feature>
<dbReference type="InterPro" id="IPR039779">
    <property type="entry name" value="RFX-like"/>
</dbReference>
<dbReference type="PANTHER" id="PTHR12619">
    <property type="entry name" value="RFX TRANSCRIPTION FACTOR FAMILY"/>
    <property type="match status" value="1"/>
</dbReference>
<reference evidence="2 3" key="1">
    <citation type="submission" date="2011-02" db="EMBL/GenBank/DDBJ databases">
        <title>The Genome Sequence of Sphaeroforma arctica JP610.</title>
        <authorList>
            <consortium name="The Broad Institute Genome Sequencing Platform"/>
            <person name="Russ C."/>
            <person name="Cuomo C."/>
            <person name="Young S.K."/>
            <person name="Zeng Q."/>
            <person name="Gargeya S."/>
            <person name="Alvarado L."/>
            <person name="Berlin A."/>
            <person name="Chapman S.B."/>
            <person name="Chen Z."/>
            <person name="Freedman E."/>
            <person name="Gellesch M."/>
            <person name="Goldberg J."/>
            <person name="Griggs A."/>
            <person name="Gujja S."/>
            <person name="Heilman E."/>
            <person name="Heiman D."/>
            <person name="Howarth C."/>
            <person name="Mehta T."/>
            <person name="Neiman D."/>
            <person name="Pearson M."/>
            <person name="Roberts A."/>
            <person name="Saif S."/>
            <person name="Shea T."/>
            <person name="Shenoy N."/>
            <person name="Sisk P."/>
            <person name="Stolte C."/>
            <person name="Sykes S."/>
            <person name="White J."/>
            <person name="Yandava C."/>
            <person name="Burger G."/>
            <person name="Gray M.W."/>
            <person name="Holland P.W.H."/>
            <person name="King N."/>
            <person name="Lang F.B.F."/>
            <person name="Roger A.J."/>
            <person name="Ruiz-Trillo I."/>
            <person name="Haas B."/>
            <person name="Nusbaum C."/>
            <person name="Birren B."/>
        </authorList>
    </citation>
    <scope>NUCLEOTIDE SEQUENCE [LARGE SCALE GENOMIC DNA]</scope>
    <source>
        <strain evidence="2 3">JP610</strain>
    </source>
</reference>
<proteinExistence type="predicted"/>
<evidence type="ECO:0000313" key="2">
    <source>
        <dbReference type="EMBL" id="KNC81422.1"/>
    </source>
</evidence>
<dbReference type="AlphaFoldDB" id="A0A0L0FX61"/>
<evidence type="ECO:0000313" key="3">
    <source>
        <dbReference type="Proteomes" id="UP000054560"/>
    </source>
</evidence>
<sequence>HRFHPVFDYPEITGDIGRSLADVDEVLRTYREHLNEAYSAVITSDFSEVDAIWTDYWDHPPDGMDRDAILSNALVLDILTMWESEFCESLVQALFPHVCGPIHPTLLKNTREFIRCAPKAMMRVMQSVVPEVGVMKLNQLDKFVICLQKRLSVDNLCQALRAVLQDEEIVDQMAFDWARIDFNEVCLCLLCL</sequence>
<dbReference type="GeneID" id="25906742"/>
<feature type="non-terminal residue" evidence="2">
    <location>
        <position position="1"/>
    </location>
</feature>